<dbReference type="SUPFAM" id="SSF46894">
    <property type="entry name" value="C-terminal effector domain of the bipartite response regulators"/>
    <property type="match status" value="1"/>
</dbReference>
<evidence type="ECO:0000313" key="5">
    <source>
        <dbReference type="EMBL" id="QBY46912.1"/>
    </source>
</evidence>
<dbReference type="Proteomes" id="UP000295134">
    <property type="component" value="Plasmid pArsFIN12"/>
</dbReference>
<reference evidence="5 6" key="1">
    <citation type="submission" date="2019-03" db="EMBL/GenBank/DDBJ databases">
        <title>Long-read sequencing reveals hyperdense prophage content in a complex bacterial symbiont genome.</title>
        <authorList>
            <person name="Frost C.L."/>
            <person name="Siozios S."/>
            <person name="Nadal-Jimenez P."/>
            <person name="Brockhurst M.A."/>
            <person name="King K.C."/>
            <person name="Darby A.C."/>
            <person name="Hurst G.D.D."/>
        </authorList>
    </citation>
    <scope>NUCLEOTIDE SEQUENCE [LARGE SCALE GENOMIC DNA]</scope>
    <source>
        <strain evidence="5 6">FIN</strain>
        <plasmid evidence="6">parsfin12</plasmid>
    </source>
</reference>
<evidence type="ECO:0000256" key="1">
    <source>
        <dbReference type="ARBA" id="ARBA00023015"/>
    </source>
</evidence>
<dbReference type="PRINTS" id="PR00038">
    <property type="entry name" value="HTHLUXR"/>
</dbReference>
<dbReference type="AlphaFoldDB" id="A0A4P7LCR3"/>
<proteinExistence type="predicted"/>
<dbReference type="InterPro" id="IPR016032">
    <property type="entry name" value="Sig_transdc_resp-reg_C-effctor"/>
</dbReference>
<keyword evidence="3" id="KW-0804">Transcription</keyword>
<organism evidence="5 6">
    <name type="scientific">Arsenophonus nasoniae</name>
    <name type="common">son-killer infecting Nasonia vitripennis</name>
    <dbReference type="NCBI Taxonomy" id="638"/>
    <lineage>
        <taxon>Bacteria</taxon>
        <taxon>Pseudomonadati</taxon>
        <taxon>Pseudomonadota</taxon>
        <taxon>Gammaproteobacteria</taxon>
        <taxon>Enterobacterales</taxon>
        <taxon>Morganellaceae</taxon>
        <taxon>Arsenophonus</taxon>
    </lineage>
</organism>
<dbReference type="InterPro" id="IPR036388">
    <property type="entry name" value="WH-like_DNA-bd_sf"/>
</dbReference>
<dbReference type="GO" id="GO:0006355">
    <property type="term" value="P:regulation of DNA-templated transcription"/>
    <property type="evidence" value="ECO:0007669"/>
    <property type="project" value="InterPro"/>
</dbReference>
<accession>A0A4P7LCR3</accession>
<dbReference type="PANTHER" id="PTHR44688:SF16">
    <property type="entry name" value="DNA-BINDING TRANSCRIPTIONAL ACTIVATOR DEVR_DOSR"/>
    <property type="match status" value="1"/>
</dbReference>
<evidence type="ECO:0000259" key="4">
    <source>
        <dbReference type="PROSITE" id="PS50043"/>
    </source>
</evidence>
<dbReference type="KEGG" id="ans:ArsFIN_55230"/>
<evidence type="ECO:0000313" key="6">
    <source>
        <dbReference type="Proteomes" id="UP000295134"/>
    </source>
</evidence>
<keyword evidence="2" id="KW-0238">DNA-binding</keyword>
<feature type="domain" description="HTH luxR-type" evidence="4">
    <location>
        <begin position="118"/>
        <end position="183"/>
    </location>
</feature>
<dbReference type="Pfam" id="PF00196">
    <property type="entry name" value="GerE"/>
    <property type="match status" value="1"/>
</dbReference>
<dbReference type="GeneID" id="39751676"/>
<keyword evidence="1" id="KW-0805">Transcription regulation</keyword>
<dbReference type="Gene3D" id="1.10.10.10">
    <property type="entry name" value="Winged helix-like DNA-binding domain superfamily/Winged helix DNA-binding domain"/>
    <property type="match status" value="1"/>
</dbReference>
<evidence type="ECO:0000256" key="2">
    <source>
        <dbReference type="ARBA" id="ARBA00023125"/>
    </source>
</evidence>
<name>A0A4P7LCR3_9GAMM</name>
<geneLocation type="plasmid" evidence="6">
    <name>parsfin12</name>
</geneLocation>
<dbReference type="SMART" id="SM00421">
    <property type="entry name" value="HTH_LUXR"/>
    <property type="match status" value="1"/>
</dbReference>
<dbReference type="CDD" id="cd06170">
    <property type="entry name" value="LuxR_C_like"/>
    <property type="match status" value="1"/>
</dbReference>
<gene>
    <name evidence="5" type="ORF">ArsFIN_55230</name>
</gene>
<evidence type="ECO:0000256" key="3">
    <source>
        <dbReference type="ARBA" id="ARBA00023163"/>
    </source>
</evidence>
<dbReference type="EMBL" id="CP038624">
    <property type="protein sequence ID" value="QBY46912.1"/>
    <property type="molecule type" value="Genomic_DNA"/>
</dbReference>
<dbReference type="InterPro" id="IPR000792">
    <property type="entry name" value="Tscrpt_reg_LuxR_C"/>
</dbReference>
<protein>
    <submittedName>
        <fullName evidence="5">Bacterial regulatory protein, luxR family</fullName>
    </submittedName>
</protein>
<dbReference type="RefSeq" id="WP_135679236.1">
    <property type="nucleotide sequence ID" value="NZ_CP038624.1"/>
</dbReference>
<dbReference type="PANTHER" id="PTHR44688">
    <property type="entry name" value="DNA-BINDING TRANSCRIPTIONAL ACTIVATOR DEVR_DOSR"/>
    <property type="match status" value="1"/>
</dbReference>
<sequence>MNSEMIKFFLSGGVPCGFADSEGEINANAKMIDFLGLNKDAPEMVTLLEKIRTEKSPFFVIINLLSDFKKSPTVWQFRFLPLFGHNKEYLGTFFHAHEFLFLSPLDYVDGMQPYAVTTEQPNDILSRREWQVLFFTMHRFSSKEIGRRLNIFPSTVESHLKAIYRKVDVHSACQLRAFCKSKGFERYIPLDFIEKSKCISTVYYSKVREVYGI</sequence>
<dbReference type="GO" id="GO:0003677">
    <property type="term" value="F:DNA binding"/>
    <property type="evidence" value="ECO:0007669"/>
    <property type="project" value="UniProtKB-KW"/>
</dbReference>
<dbReference type="PROSITE" id="PS50043">
    <property type="entry name" value="HTH_LUXR_2"/>
    <property type="match status" value="1"/>
</dbReference>
<keyword evidence="5" id="KW-0614">Plasmid</keyword>